<sequence>MKEFKILKLLDRFRRIYENLGVDYDILRMILQIKLTMDGRRVSSVFVNNRKSTENESKNSYMYLLLFNVFISIFIGIIIASGMSALININIVIGANLFMMVSFMISDFSAVLLDVKEKNILLPKPIDSKTFNAAKLTHICIYLMGISLSLNLIPTIIGTLKYGVIFFPIFVIENILLTLIVIVITALLYTLVLKFFDGEKLKDVINYFQILLAFLFTFGYQLFSRVFRFEGMKTEYVPKVWHALVPSMWFAAPFGILVDGDKNYFLIFLCLMAILGPIVLIIFYAKRIVPYFEKNLQKLNDNGGGIGQGCKKRREFIARLVCRDKVERSMFIFTKNMIATERNFKLKVYPSLAMAAFAPALFIFIDRKQTLIESIQTSCFGRAHLLTYITILILCGCTAYISNSDSYKGAFIYKVLPIKDPAIILKGAVKGTLFKLIIPIYLFVAVVFLILKGPSIIFDLIVIFLVLLMSTLLYFKMSNKAMPFSVKFATTDSGKLVGPTIFIFILIGVLAGIHILLINNIMLLGVFALLLLVIDIVIWRKSFKITWKDIKE</sequence>
<protein>
    <submittedName>
        <fullName evidence="1">Uncharacterized protein</fullName>
    </submittedName>
</protein>
<gene>
    <name evidence="1" type="ORF">rsdtw13_28820</name>
</gene>
<organism evidence="1 2">
    <name type="scientific">Inconstantimicrobium mannanitabidum</name>
    <dbReference type="NCBI Taxonomy" id="1604901"/>
    <lineage>
        <taxon>Bacteria</taxon>
        <taxon>Bacillati</taxon>
        <taxon>Bacillota</taxon>
        <taxon>Clostridia</taxon>
        <taxon>Eubacteriales</taxon>
        <taxon>Clostridiaceae</taxon>
        <taxon>Inconstantimicrobium</taxon>
    </lineage>
</organism>
<dbReference type="Proteomes" id="UP001058074">
    <property type="component" value="Unassembled WGS sequence"/>
</dbReference>
<accession>A0ACB5RFA8</accession>
<comment type="caution">
    <text evidence="1">The sequence shown here is derived from an EMBL/GenBank/DDBJ whole genome shotgun (WGS) entry which is preliminary data.</text>
</comment>
<evidence type="ECO:0000313" key="2">
    <source>
        <dbReference type="Proteomes" id="UP001058074"/>
    </source>
</evidence>
<name>A0ACB5RFA8_9CLOT</name>
<reference evidence="1" key="1">
    <citation type="journal article" date="2025" name="Int. J. Syst. Evol. Microbiol.">
        <title>Inconstantimicrobium mannanitabidum sp. nov., a novel member of the family Clostridiaceae isolated from anoxic soil under the treatment of reductive soil disinfestation.</title>
        <authorList>
            <person name="Ueki A."/>
            <person name="Tonouchi A."/>
            <person name="Honma S."/>
            <person name="Kaku N."/>
            <person name="Ueki K."/>
        </authorList>
    </citation>
    <scope>NUCLEOTIDE SEQUENCE</scope>
    <source>
        <strain evidence="1">TW13</strain>
    </source>
</reference>
<dbReference type="EMBL" id="BROD01000001">
    <property type="protein sequence ID" value="GKX67624.1"/>
    <property type="molecule type" value="Genomic_DNA"/>
</dbReference>
<evidence type="ECO:0000313" key="1">
    <source>
        <dbReference type="EMBL" id="GKX67624.1"/>
    </source>
</evidence>
<proteinExistence type="predicted"/>
<keyword evidence="2" id="KW-1185">Reference proteome</keyword>